<keyword evidence="1" id="KW-1133">Transmembrane helix</keyword>
<keyword evidence="3" id="KW-1185">Reference proteome</keyword>
<gene>
    <name evidence="2" type="ORF">CA13_63330</name>
</gene>
<dbReference type="RefSeq" id="WP_146402752.1">
    <property type="nucleotide sequence ID" value="NZ_SJPJ01000001.1"/>
</dbReference>
<evidence type="ECO:0000313" key="3">
    <source>
        <dbReference type="Proteomes" id="UP000315010"/>
    </source>
</evidence>
<name>A0A5C5ZC08_9BACT</name>
<evidence type="ECO:0000313" key="2">
    <source>
        <dbReference type="EMBL" id="TWT84852.1"/>
    </source>
</evidence>
<keyword evidence="1" id="KW-0472">Membrane</keyword>
<feature type="transmembrane region" description="Helical" evidence="1">
    <location>
        <begin position="134"/>
        <end position="160"/>
    </location>
</feature>
<protein>
    <submittedName>
        <fullName evidence="2">Uncharacterized protein</fullName>
    </submittedName>
</protein>
<comment type="caution">
    <text evidence="2">The sequence shown here is derived from an EMBL/GenBank/DDBJ whole genome shotgun (WGS) entry which is preliminary data.</text>
</comment>
<organism evidence="2 3">
    <name type="scientific">Novipirellula herctigrandis</name>
    <dbReference type="NCBI Taxonomy" id="2527986"/>
    <lineage>
        <taxon>Bacteria</taxon>
        <taxon>Pseudomonadati</taxon>
        <taxon>Planctomycetota</taxon>
        <taxon>Planctomycetia</taxon>
        <taxon>Pirellulales</taxon>
        <taxon>Pirellulaceae</taxon>
        <taxon>Novipirellula</taxon>
    </lineage>
</organism>
<dbReference type="AlphaFoldDB" id="A0A5C5ZC08"/>
<dbReference type="EMBL" id="SJPJ01000001">
    <property type="protein sequence ID" value="TWT84852.1"/>
    <property type="molecule type" value="Genomic_DNA"/>
</dbReference>
<reference evidence="2 3" key="1">
    <citation type="submission" date="2019-02" db="EMBL/GenBank/DDBJ databases">
        <title>Deep-cultivation of Planctomycetes and their phenomic and genomic characterization uncovers novel biology.</title>
        <authorList>
            <person name="Wiegand S."/>
            <person name="Jogler M."/>
            <person name="Boedeker C."/>
            <person name="Pinto D."/>
            <person name="Vollmers J."/>
            <person name="Rivas-Marin E."/>
            <person name="Kohn T."/>
            <person name="Peeters S.H."/>
            <person name="Heuer A."/>
            <person name="Rast P."/>
            <person name="Oberbeckmann S."/>
            <person name="Bunk B."/>
            <person name="Jeske O."/>
            <person name="Meyerdierks A."/>
            <person name="Storesund J.E."/>
            <person name="Kallscheuer N."/>
            <person name="Luecker S."/>
            <person name="Lage O.M."/>
            <person name="Pohl T."/>
            <person name="Merkel B.J."/>
            <person name="Hornburger P."/>
            <person name="Mueller R.-W."/>
            <person name="Bruemmer F."/>
            <person name="Labrenz M."/>
            <person name="Spormann A.M."/>
            <person name="Op Den Camp H."/>
            <person name="Overmann J."/>
            <person name="Amann R."/>
            <person name="Jetten M.S.M."/>
            <person name="Mascher T."/>
            <person name="Medema M.H."/>
            <person name="Devos D.P."/>
            <person name="Kaster A.-K."/>
            <person name="Ovreas L."/>
            <person name="Rohde M."/>
            <person name="Galperin M.Y."/>
            <person name="Jogler C."/>
        </authorList>
    </citation>
    <scope>NUCLEOTIDE SEQUENCE [LARGE SCALE GENOMIC DNA]</scope>
    <source>
        <strain evidence="2 3">CA13</strain>
    </source>
</reference>
<sequence>MAQYGDLFRLPILDNFEFISKRGKVYAIDGAALERIMSGYAVYEYMMDSVAYGARADGAQLRRAKEWLDRKKQRYYREFQRYLERDHLKGARSQLYRYLWYKQNMNREHAARTVRDTEIHEESMKILNKLFAKAAVDATVAVVSIAVVATGVGGVALVVATVTCAGVSATSEYHLGGKSGAVSVATGVVNLIPVASELKILKDVGNAGKVVYVSSEVVANGALEYYNSGSVERACGSAVTSALLNVKGKIPRGELTLDQLKRIEGWATSGGAIGKELTILTDTPKRATGIGSLADSYISQAERRGMWEFAKKVVREVDPKTLR</sequence>
<accession>A0A5C5ZC08</accession>
<dbReference type="Proteomes" id="UP000315010">
    <property type="component" value="Unassembled WGS sequence"/>
</dbReference>
<proteinExistence type="predicted"/>
<evidence type="ECO:0000256" key="1">
    <source>
        <dbReference type="SAM" id="Phobius"/>
    </source>
</evidence>
<keyword evidence="1" id="KW-0812">Transmembrane</keyword>